<accession>A0A9P4ILK8</accession>
<dbReference type="Pfam" id="PF23189">
    <property type="entry name" value="UPF0261_C"/>
    <property type="match status" value="1"/>
</dbReference>
<dbReference type="CDD" id="cd15488">
    <property type="entry name" value="Tm-1-like"/>
    <property type="match status" value="1"/>
</dbReference>
<dbReference type="InterPro" id="IPR044122">
    <property type="entry name" value="UPF0261_N"/>
</dbReference>
<dbReference type="InterPro" id="IPR008322">
    <property type="entry name" value="UPF0261"/>
</dbReference>
<dbReference type="Proteomes" id="UP000799772">
    <property type="component" value="Unassembled WGS sequence"/>
</dbReference>
<reference evidence="3" key="1">
    <citation type="journal article" date="2020" name="Stud. Mycol.">
        <title>101 Dothideomycetes genomes: a test case for predicting lifestyles and emergence of pathogens.</title>
        <authorList>
            <person name="Haridas S."/>
            <person name="Albert R."/>
            <person name="Binder M."/>
            <person name="Bloem J."/>
            <person name="Labutti K."/>
            <person name="Salamov A."/>
            <person name="Andreopoulos B."/>
            <person name="Baker S."/>
            <person name="Barry K."/>
            <person name="Bills G."/>
            <person name="Bluhm B."/>
            <person name="Cannon C."/>
            <person name="Castanera R."/>
            <person name="Culley D."/>
            <person name="Daum C."/>
            <person name="Ezra D."/>
            <person name="Gonzalez J."/>
            <person name="Henrissat B."/>
            <person name="Kuo A."/>
            <person name="Liang C."/>
            <person name="Lipzen A."/>
            <person name="Lutzoni F."/>
            <person name="Magnuson J."/>
            <person name="Mondo S."/>
            <person name="Nolan M."/>
            <person name="Ohm R."/>
            <person name="Pangilinan J."/>
            <person name="Park H.-J."/>
            <person name="Ramirez L."/>
            <person name="Alfaro M."/>
            <person name="Sun H."/>
            <person name="Tritt A."/>
            <person name="Yoshinaga Y."/>
            <person name="Zwiers L.-H."/>
            <person name="Turgeon B."/>
            <person name="Goodwin S."/>
            <person name="Spatafora J."/>
            <person name="Crous P."/>
            <person name="Grigoriev I."/>
        </authorList>
    </citation>
    <scope>NUCLEOTIDE SEQUENCE</scope>
    <source>
        <strain evidence="3">CBS 133067</strain>
    </source>
</reference>
<feature type="domain" description="UPF0261" evidence="1">
    <location>
        <begin position="5"/>
        <end position="202"/>
    </location>
</feature>
<evidence type="ECO:0000259" key="1">
    <source>
        <dbReference type="Pfam" id="PF06792"/>
    </source>
</evidence>
<dbReference type="PANTHER" id="PTHR31862">
    <property type="entry name" value="UPF0261 DOMAIN PROTEIN (AFU_ORTHOLOGUE AFUA_1G10120)"/>
    <property type="match status" value="1"/>
</dbReference>
<dbReference type="PANTHER" id="PTHR31862:SF1">
    <property type="entry name" value="UPF0261 DOMAIN PROTEIN (AFU_ORTHOLOGUE AFUA_1G10120)"/>
    <property type="match status" value="1"/>
</dbReference>
<protein>
    <submittedName>
        <fullName evidence="3">UPF0261-domain-containing protein</fullName>
    </submittedName>
</protein>
<keyword evidence="4" id="KW-1185">Reference proteome</keyword>
<evidence type="ECO:0000313" key="4">
    <source>
        <dbReference type="Proteomes" id="UP000799772"/>
    </source>
</evidence>
<gene>
    <name evidence="3" type="ORF">NA57DRAFT_35314</name>
</gene>
<evidence type="ECO:0000313" key="3">
    <source>
        <dbReference type="EMBL" id="KAF2101513.1"/>
    </source>
</evidence>
<dbReference type="InterPro" id="IPR056778">
    <property type="entry name" value="UPF0261_C"/>
</dbReference>
<dbReference type="Gene3D" id="3.40.50.12030">
    <property type="entry name" value="Uncharacterised protein family UPF0261, NC domain"/>
    <property type="match status" value="1"/>
</dbReference>
<dbReference type="NCBIfam" id="NF002674">
    <property type="entry name" value="PRK02399.1-2"/>
    <property type="match status" value="1"/>
</dbReference>
<feature type="domain" description="UPF0261" evidence="2">
    <location>
        <begin position="219"/>
        <end position="441"/>
    </location>
</feature>
<sequence>MAPLNILLLGTCDTKLPELLYLRSQILELSTEPSTNVILIDVGRTPVFDPSITVSQSHILEALKRSDPSSMAINIASAPRGELIAHLAAAAAAYIRSTYTTSTSTATASADDKQIIHGIVAAGGSGNTSLVSQVMRSEGLFPIGFPKLIVSTIASGDTSHVVGESDITLTYSVVDVAGLNTLLKSVLSNAAGAIVGMAKAYKRRIEAASREQSGRNKKVKMGITMFGVTTPCVDHVRAIVEEKHPDIEPYVFHATGHGGRAMEALVHSHDLDAVLDLTTTEIADHLVGGVMSAGPERLDAALQRGIPCLISVGACDMVNFGPVPSVPGQFAGGKRQLFEHNQSVTLMRTSEEECEKIGQFIVEKVKRAKRKDLVEVWIPKLGVSALSVEGQAFEDQDADSCLFAALGDGLQGVEGVKVVSRAQDINQESFANAVVEAMVGLIEKARSDSSG</sequence>
<proteinExistence type="predicted"/>
<comment type="caution">
    <text evidence="3">The sequence shown here is derived from an EMBL/GenBank/DDBJ whole genome shotgun (WGS) entry which is preliminary data.</text>
</comment>
<dbReference type="OrthoDB" id="10264588at2759"/>
<evidence type="ECO:0000259" key="2">
    <source>
        <dbReference type="Pfam" id="PF23189"/>
    </source>
</evidence>
<organism evidence="3 4">
    <name type="scientific">Rhizodiscina lignyota</name>
    <dbReference type="NCBI Taxonomy" id="1504668"/>
    <lineage>
        <taxon>Eukaryota</taxon>
        <taxon>Fungi</taxon>
        <taxon>Dikarya</taxon>
        <taxon>Ascomycota</taxon>
        <taxon>Pezizomycotina</taxon>
        <taxon>Dothideomycetes</taxon>
        <taxon>Pleosporomycetidae</taxon>
        <taxon>Aulographales</taxon>
        <taxon>Rhizodiscinaceae</taxon>
        <taxon>Rhizodiscina</taxon>
    </lineage>
</organism>
<dbReference type="EMBL" id="ML978123">
    <property type="protein sequence ID" value="KAF2101513.1"/>
    <property type="molecule type" value="Genomic_DNA"/>
</dbReference>
<dbReference type="Pfam" id="PF06792">
    <property type="entry name" value="UPF0261"/>
    <property type="match status" value="1"/>
</dbReference>
<dbReference type="InterPro" id="IPR051353">
    <property type="entry name" value="Tobamovirus_resist_UPF0261"/>
</dbReference>
<name>A0A9P4ILK8_9PEZI</name>
<dbReference type="PIRSF" id="PIRSF033271">
    <property type="entry name" value="UCP033271"/>
    <property type="match status" value="1"/>
</dbReference>
<dbReference type="AlphaFoldDB" id="A0A9P4ILK8"/>
<dbReference type="Gene3D" id="3.40.50.12020">
    <property type="entry name" value="Uncharacterised protein family UPF0261, NN domain"/>
    <property type="match status" value="1"/>
</dbReference>